<dbReference type="Gramene" id="Zm00001eb341710_T001">
    <property type="protein sequence ID" value="Zm00001eb341710_P001"/>
    <property type="gene ID" value="Zm00001eb341710"/>
</dbReference>
<organism evidence="1 2">
    <name type="scientific">Zea mays</name>
    <name type="common">Maize</name>
    <dbReference type="NCBI Taxonomy" id="4577"/>
    <lineage>
        <taxon>Eukaryota</taxon>
        <taxon>Viridiplantae</taxon>
        <taxon>Streptophyta</taxon>
        <taxon>Embryophyta</taxon>
        <taxon>Tracheophyta</taxon>
        <taxon>Spermatophyta</taxon>
        <taxon>Magnoliopsida</taxon>
        <taxon>Liliopsida</taxon>
        <taxon>Poales</taxon>
        <taxon>Poaceae</taxon>
        <taxon>PACMAD clade</taxon>
        <taxon>Panicoideae</taxon>
        <taxon>Andropogonodae</taxon>
        <taxon>Andropogoneae</taxon>
        <taxon>Tripsacinae</taxon>
        <taxon>Zea</taxon>
    </lineage>
</organism>
<keyword evidence="2" id="KW-1185">Reference proteome</keyword>
<evidence type="ECO:0000313" key="1">
    <source>
        <dbReference type="EnsemblPlants" id="Zm00001eb341710_P001"/>
    </source>
</evidence>
<dbReference type="Proteomes" id="UP000007305">
    <property type="component" value="Chromosome 8"/>
</dbReference>
<accession>A0A804QMN1</accession>
<reference evidence="1" key="2">
    <citation type="submission" date="2019-07" db="EMBL/GenBank/DDBJ databases">
        <authorList>
            <person name="Seetharam A."/>
            <person name="Woodhouse M."/>
            <person name="Cannon E."/>
        </authorList>
    </citation>
    <scope>NUCLEOTIDE SEQUENCE [LARGE SCALE GENOMIC DNA]</scope>
    <source>
        <strain evidence="1">cv. B73</strain>
    </source>
</reference>
<proteinExistence type="predicted"/>
<evidence type="ECO:0000313" key="2">
    <source>
        <dbReference type="Proteomes" id="UP000007305"/>
    </source>
</evidence>
<reference evidence="1" key="3">
    <citation type="submission" date="2021-05" db="UniProtKB">
        <authorList>
            <consortium name="EnsemblPlants"/>
        </authorList>
    </citation>
    <scope>IDENTIFICATION</scope>
    <source>
        <strain evidence="1">cv. B73</strain>
    </source>
</reference>
<dbReference type="AlphaFoldDB" id="A0A804QMN1"/>
<dbReference type="InParanoid" id="A0A804QMN1"/>
<protein>
    <submittedName>
        <fullName evidence="1">Uncharacterized protein</fullName>
    </submittedName>
</protein>
<reference evidence="2" key="1">
    <citation type="journal article" date="2009" name="Science">
        <title>The B73 maize genome: complexity, diversity, and dynamics.</title>
        <authorList>
            <person name="Schnable P.S."/>
            <person name="Ware D."/>
            <person name="Fulton R.S."/>
            <person name="Stein J.C."/>
            <person name="Wei F."/>
            <person name="Pasternak S."/>
            <person name="Liang C."/>
            <person name="Zhang J."/>
            <person name="Fulton L."/>
            <person name="Graves T.A."/>
            <person name="Minx P."/>
            <person name="Reily A.D."/>
            <person name="Courtney L."/>
            <person name="Kruchowski S.S."/>
            <person name="Tomlinson C."/>
            <person name="Strong C."/>
            <person name="Delehaunty K."/>
            <person name="Fronick C."/>
            <person name="Courtney B."/>
            <person name="Rock S.M."/>
            <person name="Belter E."/>
            <person name="Du F."/>
            <person name="Kim K."/>
            <person name="Abbott R.M."/>
            <person name="Cotton M."/>
            <person name="Levy A."/>
            <person name="Marchetto P."/>
            <person name="Ochoa K."/>
            <person name="Jackson S.M."/>
            <person name="Gillam B."/>
            <person name="Chen W."/>
            <person name="Yan L."/>
            <person name="Higginbotham J."/>
            <person name="Cardenas M."/>
            <person name="Waligorski J."/>
            <person name="Applebaum E."/>
            <person name="Phelps L."/>
            <person name="Falcone J."/>
            <person name="Kanchi K."/>
            <person name="Thane T."/>
            <person name="Scimone A."/>
            <person name="Thane N."/>
            <person name="Henke J."/>
            <person name="Wang T."/>
            <person name="Ruppert J."/>
            <person name="Shah N."/>
            <person name="Rotter K."/>
            <person name="Hodges J."/>
            <person name="Ingenthron E."/>
            <person name="Cordes M."/>
            <person name="Kohlberg S."/>
            <person name="Sgro J."/>
            <person name="Delgado B."/>
            <person name="Mead K."/>
            <person name="Chinwalla A."/>
            <person name="Leonard S."/>
            <person name="Crouse K."/>
            <person name="Collura K."/>
            <person name="Kudrna D."/>
            <person name="Currie J."/>
            <person name="He R."/>
            <person name="Angelova A."/>
            <person name="Rajasekar S."/>
            <person name="Mueller T."/>
            <person name="Lomeli R."/>
            <person name="Scara G."/>
            <person name="Ko A."/>
            <person name="Delaney K."/>
            <person name="Wissotski M."/>
            <person name="Lopez G."/>
            <person name="Campos D."/>
            <person name="Braidotti M."/>
            <person name="Ashley E."/>
            <person name="Golser W."/>
            <person name="Kim H."/>
            <person name="Lee S."/>
            <person name="Lin J."/>
            <person name="Dujmic Z."/>
            <person name="Kim W."/>
            <person name="Talag J."/>
            <person name="Zuccolo A."/>
            <person name="Fan C."/>
            <person name="Sebastian A."/>
            <person name="Kramer M."/>
            <person name="Spiegel L."/>
            <person name="Nascimento L."/>
            <person name="Zutavern T."/>
            <person name="Miller B."/>
            <person name="Ambroise C."/>
            <person name="Muller S."/>
            <person name="Spooner W."/>
            <person name="Narechania A."/>
            <person name="Ren L."/>
            <person name="Wei S."/>
            <person name="Kumari S."/>
            <person name="Faga B."/>
            <person name="Levy M.J."/>
            <person name="McMahan L."/>
            <person name="Van Buren P."/>
            <person name="Vaughn M.W."/>
            <person name="Ying K."/>
            <person name="Yeh C.-T."/>
            <person name="Emrich S.J."/>
            <person name="Jia Y."/>
            <person name="Kalyanaraman A."/>
            <person name="Hsia A.-P."/>
            <person name="Barbazuk W.B."/>
            <person name="Baucom R.S."/>
            <person name="Brutnell T.P."/>
            <person name="Carpita N.C."/>
            <person name="Chaparro C."/>
            <person name="Chia J.-M."/>
            <person name="Deragon J.-M."/>
            <person name="Estill J.C."/>
            <person name="Fu Y."/>
            <person name="Jeddeloh J.A."/>
            <person name="Han Y."/>
            <person name="Lee H."/>
            <person name="Li P."/>
            <person name="Lisch D.R."/>
            <person name="Liu S."/>
            <person name="Liu Z."/>
            <person name="Nagel D.H."/>
            <person name="McCann M.C."/>
            <person name="SanMiguel P."/>
            <person name="Myers A.M."/>
            <person name="Nettleton D."/>
            <person name="Nguyen J."/>
            <person name="Penning B.W."/>
            <person name="Ponnala L."/>
            <person name="Schneider K.L."/>
            <person name="Schwartz D.C."/>
            <person name="Sharma A."/>
            <person name="Soderlund C."/>
            <person name="Springer N.M."/>
            <person name="Sun Q."/>
            <person name="Wang H."/>
            <person name="Waterman M."/>
            <person name="Westerman R."/>
            <person name="Wolfgruber T.K."/>
            <person name="Yang L."/>
            <person name="Yu Y."/>
            <person name="Zhang L."/>
            <person name="Zhou S."/>
            <person name="Zhu Q."/>
            <person name="Bennetzen J.L."/>
            <person name="Dawe R.K."/>
            <person name="Jiang J."/>
            <person name="Jiang N."/>
            <person name="Presting G.G."/>
            <person name="Wessler S.R."/>
            <person name="Aluru S."/>
            <person name="Martienssen R.A."/>
            <person name="Clifton S.W."/>
            <person name="McCombie W.R."/>
            <person name="Wing R.A."/>
            <person name="Wilson R.K."/>
        </authorList>
    </citation>
    <scope>NUCLEOTIDE SEQUENCE [LARGE SCALE GENOMIC DNA]</scope>
    <source>
        <strain evidence="2">cv. B73</strain>
    </source>
</reference>
<sequence length="102" mass="10511">MDFLIGLLRMPAGLAARALAKRVRGEPAPGSLGSLHEGALALDDAFFVSSSPNRDALLSPSTLPSAALTLLLGESAVPPAPAPLPPQRFFWCNAYAPSPCTG</sequence>
<name>A0A804QMN1_MAIZE</name>
<dbReference type="EnsemblPlants" id="Zm00001eb341710_T001">
    <property type="protein sequence ID" value="Zm00001eb341710_P001"/>
    <property type="gene ID" value="Zm00001eb341710"/>
</dbReference>